<dbReference type="InterPro" id="IPR038765">
    <property type="entry name" value="Papain-like_cys_pep_sf"/>
</dbReference>
<sequence>MSTLRSERRPSVTRLPEVTSQRVDGKRRHVDIDPRSGVPSRPKADRVRSYLSVLAKTHVSILLNSSEDFPKVDKNLLWQDIQGKRYMDTVIVDQDRSSMYEFFEPQTIQPSGNTIKSKQKYLETWMAESNKEIYFVPYIDGSHWKLMLIIPKQCKICNKQLDSWECGYYVLSWIKTIIRAIITDDWNERFKSTSVIPEDAIKKIR</sequence>
<dbReference type="SUPFAM" id="SSF54001">
    <property type="entry name" value="Cysteine proteinases"/>
    <property type="match status" value="1"/>
</dbReference>
<protein>
    <recommendedName>
        <fullName evidence="4">Ubiquitin-like protease family profile domain-containing protein</fullName>
    </recommendedName>
</protein>
<evidence type="ECO:0000313" key="3">
    <source>
        <dbReference type="Proteomes" id="UP000053144"/>
    </source>
</evidence>
<proteinExistence type="predicted"/>
<dbReference type="EMBL" id="CM003380">
    <property type="protein sequence ID" value="KOM55350.1"/>
    <property type="molecule type" value="Genomic_DNA"/>
</dbReference>
<accession>A0A0L9VJX2</accession>
<organism evidence="2 3">
    <name type="scientific">Phaseolus angularis</name>
    <name type="common">Azuki bean</name>
    <name type="synonym">Vigna angularis</name>
    <dbReference type="NCBI Taxonomy" id="3914"/>
    <lineage>
        <taxon>Eukaryota</taxon>
        <taxon>Viridiplantae</taxon>
        <taxon>Streptophyta</taxon>
        <taxon>Embryophyta</taxon>
        <taxon>Tracheophyta</taxon>
        <taxon>Spermatophyta</taxon>
        <taxon>Magnoliopsida</taxon>
        <taxon>eudicotyledons</taxon>
        <taxon>Gunneridae</taxon>
        <taxon>Pentapetalae</taxon>
        <taxon>rosids</taxon>
        <taxon>fabids</taxon>
        <taxon>Fabales</taxon>
        <taxon>Fabaceae</taxon>
        <taxon>Papilionoideae</taxon>
        <taxon>50 kb inversion clade</taxon>
        <taxon>NPAAA clade</taxon>
        <taxon>indigoferoid/millettioid clade</taxon>
        <taxon>Phaseoleae</taxon>
        <taxon>Vigna</taxon>
    </lineage>
</organism>
<feature type="compositionally biased region" description="Basic and acidic residues" evidence="1">
    <location>
        <begin position="1"/>
        <end position="10"/>
    </location>
</feature>
<name>A0A0L9VJX2_PHAAN</name>
<dbReference type="Proteomes" id="UP000053144">
    <property type="component" value="Chromosome 10"/>
</dbReference>
<reference evidence="3" key="1">
    <citation type="journal article" date="2015" name="Proc. Natl. Acad. Sci. U.S.A.">
        <title>Genome sequencing of adzuki bean (Vigna angularis) provides insight into high starch and low fat accumulation and domestication.</title>
        <authorList>
            <person name="Yang K."/>
            <person name="Tian Z."/>
            <person name="Chen C."/>
            <person name="Luo L."/>
            <person name="Zhao B."/>
            <person name="Wang Z."/>
            <person name="Yu L."/>
            <person name="Li Y."/>
            <person name="Sun Y."/>
            <person name="Li W."/>
            <person name="Chen Y."/>
            <person name="Li Y."/>
            <person name="Zhang Y."/>
            <person name="Ai D."/>
            <person name="Zhao J."/>
            <person name="Shang C."/>
            <person name="Ma Y."/>
            <person name="Wu B."/>
            <person name="Wang M."/>
            <person name="Gao L."/>
            <person name="Sun D."/>
            <person name="Zhang P."/>
            <person name="Guo F."/>
            <person name="Wang W."/>
            <person name="Li Y."/>
            <person name="Wang J."/>
            <person name="Varshney R.K."/>
            <person name="Wang J."/>
            <person name="Ling H.Q."/>
            <person name="Wan P."/>
        </authorList>
    </citation>
    <scope>NUCLEOTIDE SEQUENCE</scope>
    <source>
        <strain evidence="3">cv. Jingnong 6</strain>
    </source>
</reference>
<dbReference type="PANTHER" id="PTHR33018">
    <property type="entry name" value="OS10G0338966 PROTEIN-RELATED"/>
    <property type="match status" value="1"/>
</dbReference>
<evidence type="ECO:0008006" key="4">
    <source>
        <dbReference type="Google" id="ProtNLM"/>
    </source>
</evidence>
<dbReference type="AlphaFoldDB" id="A0A0L9VJX2"/>
<gene>
    <name evidence="2" type="ORF">LR48_Vigan10g124200</name>
</gene>
<dbReference type="PANTHER" id="PTHR33018:SF34">
    <property type="entry name" value="OS02G0472350 PROTEIN"/>
    <property type="match status" value="1"/>
</dbReference>
<evidence type="ECO:0000256" key="1">
    <source>
        <dbReference type="SAM" id="MobiDB-lite"/>
    </source>
</evidence>
<dbReference type="Gramene" id="KOM55350">
    <property type="protein sequence ID" value="KOM55350"/>
    <property type="gene ID" value="LR48_Vigan10g124200"/>
</dbReference>
<feature type="region of interest" description="Disordered" evidence="1">
    <location>
        <begin position="1"/>
        <end position="44"/>
    </location>
</feature>
<evidence type="ECO:0000313" key="2">
    <source>
        <dbReference type="EMBL" id="KOM55350.1"/>
    </source>
</evidence>